<feature type="compositionally biased region" description="Low complexity" evidence="1">
    <location>
        <begin position="1"/>
        <end position="20"/>
    </location>
</feature>
<name>A0A8R7QMD8_TRIUA</name>
<organism evidence="2 3">
    <name type="scientific">Triticum urartu</name>
    <name type="common">Red wild einkorn</name>
    <name type="synonym">Crithodium urartu</name>
    <dbReference type="NCBI Taxonomy" id="4572"/>
    <lineage>
        <taxon>Eukaryota</taxon>
        <taxon>Viridiplantae</taxon>
        <taxon>Streptophyta</taxon>
        <taxon>Embryophyta</taxon>
        <taxon>Tracheophyta</taxon>
        <taxon>Spermatophyta</taxon>
        <taxon>Magnoliopsida</taxon>
        <taxon>Liliopsida</taxon>
        <taxon>Poales</taxon>
        <taxon>Poaceae</taxon>
        <taxon>BOP clade</taxon>
        <taxon>Pooideae</taxon>
        <taxon>Triticodae</taxon>
        <taxon>Triticeae</taxon>
        <taxon>Triticinae</taxon>
        <taxon>Triticum</taxon>
    </lineage>
</organism>
<accession>A0A8R7QMD8</accession>
<feature type="region of interest" description="Disordered" evidence="1">
    <location>
        <begin position="1"/>
        <end position="21"/>
    </location>
</feature>
<reference evidence="3" key="1">
    <citation type="journal article" date="2013" name="Nature">
        <title>Draft genome of the wheat A-genome progenitor Triticum urartu.</title>
        <authorList>
            <person name="Ling H.Q."/>
            <person name="Zhao S."/>
            <person name="Liu D."/>
            <person name="Wang J."/>
            <person name="Sun H."/>
            <person name="Zhang C."/>
            <person name="Fan H."/>
            <person name="Li D."/>
            <person name="Dong L."/>
            <person name="Tao Y."/>
            <person name="Gao C."/>
            <person name="Wu H."/>
            <person name="Li Y."/>
            <person name="Cui Y."/>
            <person name="Guo X."/>
            <person name="Zheng S."/>
            <person name="Wang B."/>
            <person name="Yu K."/>
            <person name="Liang Q."/>
            <person name="Yang W."/>
            <person name="Lou X."/>
            <person name="Chen J."/>
            <person name="Feng M."/>
            <person name="Jian J."/>
            <person name="Zhang X."/>
            <person name="Luo G."/>
            <person name="Jiang Y."/>
            <person name="Liu J."/>
            <person name="Wang Z."/>
            <person name="Sha Y."/>
            <person name="Zhang B."/>
            <person name="Wu H."/>
            <person name="Tang D."/>
            <person name="Shen Q."/>
            <person name="Xue P."/>
            <person name="Zou S."/>
            <person name="Wang X."/>
            <person name="Liu X."/>
            <person name="Wang F."/>
            <person name="Yang Y."/>
            <person name="An X."/>
            <person name="Dong Z."/>
            <person name="Zhang K."/>
            <person name="Zhang X."/>
            <person name="Luo M.C."/>
            <person name="Dvorak J."/>
            <person name="Tong Y."/>
            <person name="Wang J."/>
            <person name="Yang H."/>
            <person name="Li Z."/>
            <person name="Wang D."/>
            <person name="Zhang A."/>
            <person name="Wang J."/>
        </authorList>
    </citation>
    <scope>NUCLEOTIDE SEQUENCE</scope>
    <source>
        <strain evidence="3">cv. G1812</strain>
    </source>
</reference>
<sequence length="137" mass="14382">MSPMTSRTAWTTSRTASPTTLVAKSSAHLSCPMSMRFGHGDLAATSLPTSLSSRSARSRLANDVKGMVSRIRRSSGVRESGAAATGRFQAAENQQASLELVGTKKPVGVDKDMKKLGEWVTLQQPAAACLTDPSSSA</sequence>
<dbReference type="Gramene" id="TuG1812G0600000156.01.T01">
    <property type="protein sequence ID" value="TuG1812G0600000156.01.T01.cds466141"/>
    <property type="gene ID" value="TuG1812G0600000156.01"/>
</dbReference>
<evidence type="ECO:0000256" key="1">
    <source>
        <dbReference type="SAM" id="MobiDB-lite"/>
    </source>
</evidence>
<evidence type="ECO:0000313" key="3">
    <source>
        <dbReference type="Proteomes" id="UP000015106"/>
    </source>
</evidence>
<protein>
    <submittedName>
        <fullName evidence="2">Uncharacterized protein</fullName>
    </submittedName>
</protein>
<proteinExistence type="predicted"/>
<dbReference type="Proteomes" id="UP000015106">
    <property type="component" value="Chromosome 6"/>
</dbReference>
<dbReference type="EnsemblPlants" id="TuG1812G0600000156.01.T01">
    <property type="protein sequence ID" value="TuG1812G0600000156.01.T01.cds466141"/>
    <property type="gene ID" value="TuG1812G0600000156.01"/>
</dbReference>
<reference evidence="2" key="3">
    <citation type="submission" date="2022-06" db="UniProtKB">
        <authorList>
            <consortium name="EnsemblPlants"/>
        </authorList>
    </citation>
    <scope>IDENTIFICATION</scope>
</reference>
<keyword evidence="3" id="KW-1185">Reference proteome</keyword>
<reference evidence="2" key="2">
    <citation type="submission" date="2018-03" db="EMBL/GenBank/DDBJ databases">
        <title>The Triticum urartu genome reveals the dynamic nature of wheat genome evolution.</title>
        <authorList>
            <person name="Ling H."/>
            <person name="Ma B."/>
            <person name="Shi X."/>
            <person name="Liu H."/>
            <person name="Dong L."/>
            <person name="Sun H."/>
            <person name="Cao Y."/>
            <person name="Gao Q."/>
            <person name="Zheng S."/>
            <person name="Li Y."/>
            <person name="Yu Y."/>
            <person name="Du H."/>
            <person name="Qi M."/>
            <person name="Li Y."/>
            <person name="Yu H."/>
            <person name="Cui Y."/>
            <person name="Wang N."/>
            <person name="Chen C."/>
            <person name="Wu H."/>
            <person name="Zhao Y."/>
            <person name="Zhang J."/>
            <person name="Li Y."/>
            <person name="Zhou W."/>
            <person name="Zhang B."/>
            <person name="Hu W."/>
            <person name="Eijk M."/>
            <person name="Tang J."/>
            <person name="Witsenboer H."/>
            <person name="Zhao S."/>
            <person name="Li Z."/>
            <person name="Zhang A."/>
            <person name="Wang D."/>
            <person name="Liang C."/>
        </authorList>
    </citation>
    <scope>NUCLEOTIDE SEQUENCE [LARGE SCALE GENOMIC DNA]</scope>
    <source>
        <strain evidence="2">cv. G1812</strain>
    </source>
</reference>
<evidence type="ECO:0000313" key="2">
    <source>
        <dbReference type="EnsemblPlants" id="TuG1812G0600000156.01.T01.cds466141"/>
    </source>
</evidence>
<dbReference type="AlphaFoldDB" id="A0A8R7QMD8"/>